<accession>A0A383RJD2</accession>
<name>A0A383RJD2_PAEAL</name>
<organism evidence="2 3">
    <name type="scientific">Paenibacillus alvei</name>
    <name type="common">Bacillus alvei</name>
    <dbReference type="NCBI Taxonomy" id="44250"/>
    <lineage>
        <taxon>Bacteria</taxon>
        <taxon>Bacillati</taxon>
        <taxon>Bacillota</taxon>
        <taxon>Bacilli</taxon>
        <taxon>Bacillales</taxon>
        <taxon>Paenibacillaceae</taxon>
        <taxon>Paenibacillus</taxon>
    </lineage>
</organism>
<dbReference type="InterPro" id="IPR025549">
    <property type="entry name" value="YjzC"/>
</dbReference>
<dbReference type="Pfam" id="PF14168">
    <property type="entry name" value="YjzC"/>
    <property type="match status" value="1"/>
</dbReference>
<evidence type="ECO:0000313" key="2">
    <source>
        <dbReference type="EMBL" id="SYX86963.1"/>
    </source>
</evidence>
<evidence type="ECO:0000313" key="3">
    <source>
        <dbReference type="Proteomes" id="UP000304148"/>
    </source>
</evidence>
<evidence type="ECO:0008006" key="4">
    <source>
        <dbReference type="Google" id="ProtNLM"/>
    </source>
</evidence>
<evidence type="ECO:0000256" key="1">
    <source>
        <dbReference type="SAM" id="MobiDB-lite"/>
    </source>
</evidence>
<reference evidence="3" key="1">
    <citation type="submission" date="2018-08" db="EMBL/GenBank/DDBJ databases">
        <authorList>
            <person name="Chevrot R."/>
        </authorList>
    </citation>
    <scope>NUCLEOTIDE SEQUENCE [LARGE SCALE GENOMIC DNA]</scope>
</reference>
<feature type="compositionally biased region" description="Basic residues" evidence="1">
    <location>
        <begin position="53"/>
        <end position="64"/>
    </location>
</feature>
<gene>
    <name evidence="2" type="ORF">PBLR_15389</name>
</gene>
<feature type="region of interest" description="Disordered" evidence="1">
    <location>
        <begin position="41"/>
        <end position="64"/>
    </location>
</feature>
<dbReference type="EMBL" id="LS992241">
    <property type="protein sequence ID" value="SYX86963.1"/>
    <property type="molecule type" value="Genomic_DNA"/>
</dbReference>
<feature type="compositionally biased region" description="Basic and acidic residues" evidence="1">
    <location>
        <begin position="41"/>
        <end position="52"/>
    </location>
</feature>
<dbReference type="Proteomes" id="UP000304148">
    <property type="component" value="Chromosome"/>
</dbReference>
<proteinExistence type="predicted"/>
<sequence>MGEQTEFEPGDKAPNDAIYMEVGEKSFHTEIQNPKQIKLKKGDTFPETTNKDRKWKKKRHALTH</sequence>
<dbReference type="AlphaFoldDB" id="A0A383RJD2"/>
<dbReference type="RefSeq" id="WP_138188733.1">
    <property type="nucleotide sequence ID" value="NZ_LS992241.1"/>
</dbReference>
<protein>
    <recommendedName>
        <fullName evidence="4">YjzC-like protein</fullName>
    </recommendedName>
</protein>